<organism evidence="5 6">
    <name type="scientific">Parnassius mnemosyne</name>
    <name type="common">clouded apollo</name>
    <dbReference type="NCBI Taxonomy" id="213953"/>
    <lineage>
        <taxon>Eukaryota</taxon>
        <taxon>Metazoa</taxon>
        <taxon>Ecdysozoa</taxon>
        <taxon>Arthropoda</taxon>
        <taxon>Hexapoda</taxon>
        <taxon>Insecta</taxon>
        <taxon>Pterygota</taxon>
        <taxon>Neoptera</taxon>
        <taxon>Endopterygota</taxon>
        <taxon>Lepidoptera</taxon>
        <taxon>Glossata</taxon>
        <taxon>Ditrysia</taxon>
        <taxon>Papilionoidea</taxon>
        <taxon>Papilionidae</taxon>
        <taxon>Parnassiinae</taxon>
        <taxon>Parnassini</taxon>
        <taxon>Parnassius</taxon>
        <taxon>Driopa</taxon>
    </lineage>
</organism>
<proteinExistence type="predicted"/>
<dbReference type="Pfam" id="PF04500">
    <property type="entry name" value="FLYWCH"/>
    <property type="match status" value="1"/>
</dbReference>
<accession>A0AAV1KBE6</accession>
<sequence>MFIFTDAIFLTSRRGKPVIQIGEHRYNKYSRSKGAKAIWVCVKWSTKACRASITTIDDTIIKTNNYHTH</sequence>
<evidence type="ECO:0000256" key="2">
    <source>
        <dbReference type="ARBA" id="ARBA00022771"/>
    </source>
</evidence>
<reference evidence="5 6" key="1">
    <citation type="submission" date="2023-11" db="EMBL/GenBank/DDBJ databases">
        <authorList>
            <person name="Hedman E."/>
            <person name="Englund M."/>
            <person name="Stromberg M."/>
            <person name="Nyberg Akerstrom W."/>
            <person name="Nylinder S."/>
            <person name="Jareborg N."/>
            <person name="Kallberg Y."/>
            <person name="Kronander E."/>
        </authorList>
    </citation>
    <scope>NUCLEOTIDE SEQUENCE [LARGE SCALE GENOMIC DNA]</scope>
</reference>
<evidence type="ECO:0000259" key="4">
    <source>
        <dbReference type="Pfam" id="PF04500"/>
    </source>
</evidence>
<evidence type="ECO:0000313" key="5">
    <source>
        <dbReference type="EMBL" id="CAK1579174.1"/>
    </source>
</evidence>
<feature type="domain" description="FLYWCH-type" evidence="4">
    <location>
        <begin position="9"/>
        <end position="69"/>
    </location>
</feature>
<comment type="caution">
    <text evidence="5">The sequence shown here is derived from an EMBL/GenBank/DDBJ whole genome shotgun (WGS) entry which is preliminary data.</text>
</comment>
<keyword evidence="6" id="KW-1185">Reference proteome</keyword>
<dbReference type="EMBL" id="CAVLGL010000002">
    <property type="protein sequence ID" value="CAK1579174.1"/>
    <property type="molecule type" value="Genomic_DNA"/>
</dbReference>
<protein>
    <recommendedName>
        <fullName evidence="4">FLYWCH-type domain-containing protein</fullName>
    </recommendedName>
</protein>
<evidence type="ECO:0000256" key="3">
    <source>
        <dbReference type="ARBA" id="ARBA00022833"/>
    </source>
</evidence>
<gene>
    <name evidence="5" type="ORF">PARMNEM_LOCUS1153</name>
</gene>
<evidence type="ECO:0000256" key="1">
    <source>
        <dbReference type="ARBA" id="ARBA00022723"/>
    </source>
</evidence>
<name>A0AAV1KBE6_9NEOP</name>
<dbReference type="Gene3D" id="2.20.25.240">
    <property type="match status" value="1"/>
</dbReference>
<dbReference type="AlphaFoldDB" id="A0AAV1KBE6"/>
<dbReference type="GO" id="GO:0008270">
    <property type="term" value="F:zinc ion binding"/>
    <property type="evidence" value="ECO:0007669"/>
    <property type="project" value="UniProtKB-KW"/>
</dbReference>
<dbReference type="Proteomes" id="UP001314205">
    <property type="component" value="Unassembled WGS sequence"/>
</dbReference>
<evidence type="ECO:0000313" key="6">
    <source>
        <dbReference type="Proteomes" id="UP001314205"/>
    </source>
</evidence>
<dbReference type="InterPro" id="IPR007588">
    <property type="entry name" value="Znf_FLYWCH"/>
</dbReference>
<keyword evidence="2" id="KW-0863">Zinc-finger</keyword>
<keyword evidence="3" id="KW-0862">Zinc</keyword>
<keyword evidence="1" id="KW-0479">Metal-binding</keyword>